<organism evidence="1">
    <name type="scientific">viral metagenome</name>
    <dbReference type="NCBI Taxonomy" id="1070528"/>
    <lineage>
        <taxon>unclassified sequences</taxon>
        <taxon>metagenomes</taxon>
        <taxon>organismal metagenomes</taxon>
    </lineage>
</organism>
<dbReference type="EMBL" id="MN739215">
    <property type="protein sequence ID" value="QHS94012.1"/>
    <property type="molecule type" value="Genomic_DNA"/>
</dbReference>
<sequence length="892" mass="99558">MATEDYSAINIHQKYSTAATALNSILTNSIITMPDHLQQDGVDTILTLGSTGDIQFLVQGYDNMGRMSVDEDNVLNFSSKDVLWISGNDASKTVGVSRTTFTYDSYQGKNIIDAGHHQLPDGLIMKKKFEMDARVTKFTGSAQVGGDIITNGHIISRSMNIGLVEDSNISIGFGFRVTDNHTLELYKYDRSNNFTSRVATFGEGSVKKNDAFSNFPVFAESNYEPNDQLMLGDNTSPLWEAEGANIFYLEGKVLVGTSNATDDMNYSIEIKNKMYVENAIEMGSSGLIISGNSIRNAENLRFVISGTDDPIIFNGNTSTLHFDSIPDTNNSTWIKNNQNIVLLGGFSNDLALDSFYKGTGKTWFDYEQTDVLLTSFSNDLVDFNYFDVNTVNADVLNVNVIKFLDNPHSNVFNGEISGLAGISTFKLSEFDDDIVYKVDFGISNLTLDTIVTDLIPHTHDSQTIGSDTSRFSTVHTSTLNIGNPGENSNVILSYQDDNLNVSKQLFLQKGILFPDGSTISSFSGVGGGSGERVNELINPTVQVYKNGYNYESYSIKGTFQFSITHSKIRTEMSKLYVYNILNGDASILLPDSEGNINLSGENVKLIHQQNNIHLSMDLLNEDNTPIEGGLYLTPYEPQDGNEIINLKVFMPNTTEFSQKFKSDFDFFYNDRMLLNPFGKNWSILSPWGTLTGEVTLGGSVRYIPKPIDDGKYLVEHISYFILSRIPDDDTPLSSYNTAYFTANNIQDRMNGIWYYKAEDSLSHFMKNDYYLIPKISLVNWKNTMDNMTTSRAAYETFVNWFDTNGLVNIAHFDPELLKSLLTITLAYIKYGAITEVSEEDYTNIDVKAAQFTSEDFEIITSDIGNSTTTNGIRINISNVFVYQNDVLYFKTV</sequence>
<proteinExistence type="predicted"/>
<dbReference type="AlphaFoldDB" id="A0A6C0BPV6"/>
<name>A0A6C0BPV6_9ZZZZ</name>
<protein>
    <submittedName>
        <fullName evidence="1">Uncharacterized protein</fullName>
    </submittedName>
</protein>
<accession>A0A6C0BPV6</accession>
<evidence type="ECO:0000313" key="1">
    <source>
        <dbReference type="EMBL" id="QHS94012.1"/>
    </source>
</evidence>
<reference evidence="1" key="1">
    <citation type="journal article" date="2020" name="Nature">
        <title>Giant virus diversity and host interactions through global metagenomics.</title>
        <authorList>
            <person name="Schulz F."/>
            <person name="Roux S."/>
            <person name="Paez-Espino D."/>
            <person name="Jungbluth S."/>
            <person name="Walsh D.A."/>
            <person name="Denef V.J."/>
            <person name="McMahon K.D."/>
            <person name="Konstantinidis K.T."/>
            <person name="Eloe-Fadrosh E.A."/>
            <person name="Kyrpides N.C."/>
            <person name="Woyke T."/>
        </authorList>
    </citation>
    <scope>NUCLEOTIDE SEQUENCE</scope>
    <source>
        <strain evidence="1">GVMAG-M-3300018416-26</strain>
    </source>
</reference>